<evidence type="ECO:0000313" key="2">
    <source>
        <dbReference type="Proteomes" id="UP000649617"/>
    </source>
</evidence>
<accession>A0A812LIF7</accession>
<gene>
    <name evidence="1" type="ORF">SPIL2461_LOCUS4183</name>
</gene>
<dbReference type="AlphaFoldDB" id="A0A812LIF7"/>
<organism evidence="1 2">
    <name type="scientific">Symbiodinium pilosum</name>
    <name type="common">Dinoflagellate</name>
    <dbReference type="NCBI Taxonomy" id="2952"/>
    <lineage>
        <taxon>Eukaryota</taxon>
        <taxon>Sar</taxon>
        <taxon>Alveolata</taxon>
        <taxon>Dinophyceae</taxon>
        <taxon>Suessiales</taxon>
        <taxon>Symbiodiniaceae</taxon>
        <taxon>Symbiodinium</taxon>
    </lineage>
</organism>
<reference evidence="1" key="1">
    <citation type="submission" date="2021-02" db="EMBL/GenBank/DDBJ databases">
        <authorList>
            <person name="Dougan E. K."/>
            <person name="Rhodes N."/>
            <person name="Thang M."/>
            <person name="Chan C."/>
        </authorList>
    </citation>
    <scope>NUCLEOTIDE SEQUENCE</scope>
</reference>
<dbReference type="SUPFAM" id="SSF52540">
    <property type="entry name" value="P-loop containing nucleoside triphosphate hydrolases"/>
    <property type="match status" value="1"/>
</dbReference>
<comment type="caution">
    <text evidence="1">The sequence shown here is derived from an EMBL/GenBank/DDBJ whole genome shotgun (WGS) entry which is preliminary data.</text>
</comment>
<evidence type="ECO:0000313" key="1">
    <source>
        <dbReference type="EMBL" id="CAE7241494.1"/>
    </source>
</evidence>
<evidence type="ECO:0008006" key="3">
    <source>
        <dbReference type="Google" id="ProtNLM"/>
    </source>
</evidence>
<dbReference type="InterPro" id="IPR027417">
    <property type="entry name" value="P-loop_NTPase"/>
</dbReference>
<proteinExistence type="predicted"/>
<name>A0A812LIF7_SYMPI</name>
<dbReference type="Gene3D" id="3.40.50.300">
    <property type="entry name" value="P-loop containing nucleotide triphosphate hydrolases"/>
    <property type="match status" value="1"/>
</dbReference>
<dbReference type="Proteomes" id="UP000649617">
    <property type="component" value="Unassembled WGS sequence"/>
</dbReference>
<protein>
    <recommendedName>
        <fullName evidence="3">Thymidylate kinase</fullName>
    </recommendedName>
</protein>
<keyword evidence="2" id="KW-1185">Reference proteome</keyword>
<sequence>MGLGTSAMESRQAAPVTREAGPMILIEGLDLAGKSTLFARIQDTLEGSWKLRWSRNCLVPENPINERAQELRKLKQPGSGISPLETGSLFLASHMWDLCNFQPPEADTVHLQDSSWLRTVAYHSEAFTPTPFVQEGLPWTLGSFGDLAAQVMGEEKTTSGPAFDVVIFLTASAEERQGRLDERRQKNPEDCDYDDALVIRDPAKFMKLDSLLWEVTLRRFPHARKIDSTGKSRDQVFQEASATISSCVSGPLKVAFEAVVP</sequence>
<dbReference type="EMBL" id="CAJNIZ010005402">
    <property type="protein sequence ID" value="CAE7241494.1"/>
    <property type="molecule type" value="Genomic_DNA"/>
</dbReference>